<accession>A0A926DNZ3</accession>
<name>A0A926DNZ3_9FIRM</name>
<dbReference type="Proteomes" id="UP000611762">
    <property type="component" value="Unassembled WGS sequence"/>
</dbReference>
<feature type="transmembrane region" description="Helical" evidence="1">
    <location>
        <begin position="336"/>
        <end position="356"/>
    </location>
</feature>
<feature type="transmembrane region" description="Helical" evidence="1">
    <location>
        <begin position="303"/>
        <end position="324"/>
    </location>
</feature>
<proteinExistence type="predicted"/>
<keyword evidence="3" id="KW-1185">Reference proteome</keyword>
<organism evidence="2 3">
    <name type="scientific">Congzhengia minquanensis</name>
    <dbReference type="NCBI Taxonomy" id="2763657"/>
    <lineage>
        <taxon>Bacteria</taxon>
        <taxon>Bacillati</taxon>
        <taxon>Bacillota</taxon>
        <taxon>Clostridia</taxon>
        <taxon>Eubacteriales</taxon>
        <taxon>Oscillospiraceae</taxon>
        <taxon>Congzhengia</taxon>
    </lineage>
</organism>
<feature type="transmembrane region" description="Helical" evidence="1">
    <location>
        <begin position="240"/>
        <end position="263"/>
    </location>
</feature>
<feature type="transmembrane region" description="Helical" evidence="1">
    <location>
        <begin position="270"/>
        <end position="291"/>
    </location>
</feature>
<protein>
    <submittedName>
        <fullName evidence="2">Uncharacterized protein</fullName>
    </submittedName>
</protein>
<dbReference type="AlphaFoldDB" id="A0A926DNZ3"/>
<comment type="caution">
    <text evidence="2">The sequence shown here is derived from an EMBL/GenBank/DDBJ whole genome shotgun (WGS) entry which is preliminary data.</text>
</comment>
<dbReference type="EMBL" id="JACRSU010000003">
    <property type="protein sequence ID" value="MBC8541192.1"/>
    <property type="molecule type" value="Genomic_DNA"/>
</dbReference>
<gene>
    <name evidence="2" type="ORF">H8698_09420</name>
</gene>
<evidence type="ECO:0000256" key="1">
    <source>
        <dbReference type="SAM" id="Phobius"/>
    </source>
</evidence>
<sequence>MKRYKLTSQQRKMLLFWFCFVSFAAAAFITSASVYLIADKKNEQLSWDYYFTEADTYTEAEIAASANAAKLTTGTYVERLDSVDIKNSKYAVTFKCWFNWSGFDDLDMEHRFELYEGTIKNIVKKDEHRENGNNYQLFEVTADVSKEFGTKRFPLGSYQLRLYLKPLDNIEHIVLIPDKENSGINPKLNAAGFSLDRSGTALFIHRRSANTEGAYYKGGGTESYSEVLTAMELKRNSIGLYLKCIIALIGTGIWALITLYICAHHQTDSLGMMPAILIGTVTNLMIGANLVPDALHTGLLEFINVWGIYTVLIATVLIVVINRIRSKYNESGFAEFFGKILFYTVLITTVLGHIILPLSAFQF</sequence>
<keyword evidence="1" id="KW-1133">Transmembrane helix</keyword>
<evidence type="ECO:0000313" key="3">
    <source>
        <dbReference type="Proteomes" id="UP000611762"/>
    </source>
</evidence>
<keyword evidence="1" id="KW-0472">Membrane</keyword>
<dbReference type="RefSeq" id="WP_249313147.1">
    <property type="nucleotide sequence ID" value="NZ_JACRSU010000003.1"/>
</dbReference>
<evidence type="ECO:0000313" key="2">
    <source>
        <dbReference type="EMBL" id="MBC8541192.1"/>
    </source>
</evidence>
<keyword evidence="1" id="KW-0812">Transmembrane</keyword>
<reference evidence="2" key="1">
    <citation type="submission" date="2020-08" db="EMBL/GenBank/DDBJ databases">
        <title>Genome public.</title>
        <authorList>
            <person name="Liu C."/>
            <person name="Sun Q."/>
        </authorList>
    </citation>
    <scope>NUCLEOTIDE SEQUENCE</scope>
    <source>
        <strain evidence="2">H8</strain>
    </source>
</reference>